<gene>
    <name evidence="5" type="ORF">NE237_017047</name>
</gene>
<evidence type="ECO:0000259" key="4">
    <source>
        <dbReference type="PROSITE" id="PS51134"/>
    </source>
</evidence>
<protein>
    <recommendedName>
        <fullName evidence="4">TFIIB-type domain-containing protein</fullName>
    </recommendedName>
</protein>
<dbReference type="InterPro" id="IPR013137">
    <property type="entry name" value="Znf_TFIIB"/>
</dbReference>
<dbReference type="EMBL" id="JAMYWD010000007">
    <property type="protein sequence ID" value="KAJ4965198.1"/>
    <property type="molecule type" value="Genomic_DNA"/>
</dbReference>
<keyword evidence="2" id="KW-0804">Transcription</keyword>
<evidence type="ECO:0000256" key="1">
    <source>
        <dbReference type="ARBA" id="ARBA00023015"/>
    </source>
</evidence>
<dbReference type="AlphaFoldDB" id="A0A9Q0K7A8"/>
<dbReference type="PROSITE" id="PS51134">
    <property type="entry name" value="ZF_TFIIB"/>
    <property type="match status" value="1"/>
</dbReference>
<dbReference type="PRINTS" id="PR00685">
    <property type="entry name" value="TIFACTORIIB"/>
</dbReference>
<dbReference type="GO" id="GO:0008270">
    <property type="term" value="F:zinc ion binding"/>
    <property type="evidence" value="ECO:0007669"/>
    <property type="project" value="UniProtKB-KW"/>
</dbReference>
<dbReference type="Gene3D" id="1.10.472.170">
    <property type="match status" value="1"/>
</dbReference>
<dbReference type="Proteomes" id="UP001141806">
    <property type="component" value="Unassembled WGS sequence"/>
</dbReference>
<sequence>MVEVYCSNCKKHTEVVLDHSTSDNVCFECGLILEAHSTDDTSEWRTFNDSIRVGDPFNPLLTYGGLSTVIHMSNENLGLCIKLAPIGHVLKYDLVQCISQIVGELPKKDLLVDVEGVYDKTEKLVALGLEGEASRSAAAELVFPHGRSPPFDALKIRSGLPNISPAISFATSSMNVSKYGHTSNLEIHLRRIPFSDQVPVESQGEREKKFWRFLRRKKEGEKSHGRFSDSYNKVQAAPPQMTPTRSCWQGYNQSVSGLVVCFSPLVRPSPSSHLHRNVGLFRDVRALSKPQLLTGKNGSRKLAGYEFEVRLQEKVKNLKGSFGVSPSGVESVIGQWNKGLWMALVLFQWSGYPTVSAACRIEILVTSLSKDFQVLMS</sequence>
<evidence type="ECO:0000313" key="5">
    <source>
        <dbReference type="EMBL" id="KAJ4965198.1"/>
    </source>
</evidence>
<dbReference type="InterPro" id="IPR000812">
    <property type="entry name" value="TFIIB"/>
</dbReference>
<keyword evidence="3" id="KW-0862">Zinc</keyword>
<reference evidence="5" key="1">
    <citation type="journal article" date="2023" name="Plant J.">
        <title>The genome of the king protea, Protea cynaroides.</title>
        <authorList>
            <person name="Chang J."/>
            <person name="Duong T.A."/>
            <person name="Schoeman C."/>
            <person name="Ma X."/>
            <person name="Roodt D."/>
            <person name="Barker N."/>
            <person name="Li Z."/>
            <person name="Van de Peer Y."/>
            <person name="Mizrachi E."/>
        </authorList>
    </citation>
    <scope>NUCLEOTIDE SEQUENCE</scope>
    <source>
        <tissue evidence="5">Young leaves</tissue>
    </source>
</reference>
<evidence type="ECO:0000313" key="6">
    <source>
        <dbReference type="Proteomes" id="UP001141806"/>
    </source>
</evidence>
<organism evidence="5 6">
    <name type="scientific">Protea cynaroides</name>
    <dbReference type="NCBI Taxonomy" id="273540"/>
    <lineage>
        <taxon>Eukaryota</taxon>
        <taxon>Viridiplantae</taxon>
        <taxon>Streptophyta</taxon>
        <taxon>Embryophyta</taxon>
        <taxon>Tracheophyta</taxon>
        <taxon>Spermatophyta</taxon>
        <taxon>Magnoliopsida</taxon>
        <taxon>Proteales</taxon>
        <taxon>Proteaceae</taxon>
        <taxon>Protea</taxon>
    </lineage>
</organism>
<keyword evidence="6" id="KW-1185">Reference proteome</keyword>
<keyword evidence="1" id="KW-0805">Transcription regulation</keyword>
<feature type="domain" description="TFIIB-type" evidence="4">
    <location>
        <begin position="2"/>
        <end position="34"/>
    </location>
</feature>
<accession>A0A9Q0K7A8</accession>
<name>A0A9Q0K7A8_9MAGN</name>
<keyword evidence="3" id="KW-0479">Metal-binding</keyword>
<evidence type="ECO:0000256" key="2">
    <source>
        <dbReference type="ARBA" id="ARBA00023163"/>
    </source>
</evidence>
<keyword evidence="3" id="KW-0863">Zinc-finger</keyword>
<dbReference type="Pfam" id="PF08271">
    <property type="entry name" value="Zn_Ribbon_TF"/>
    <property type="match status" value="1"/>
</dbReference>
<comment type="caution">
    <text evidence="5">The sequence shown here is derived from an EMBL/GenBank/DDBJ whole genome shotgun (WGS) entry which is preliminary data.</text>
</comment>
<dbReference type="OrthoDB" id="688025at2759"/>
<dbReference type="GO" id="GO:0070897">
    <property type="term" value="P:transcription preinitiation complex assembly"/>
    <property type="evidence" value="ECO:0007669"/>
    <property type="project" value="InterPro"/>
</dbReference>
<dbReference type="SUPFAM" id="SSF57783">
    <property type="entry name" value="Zinc beta-ribbon"/>
    <property type="match status" value="1"/>
</dbReference>
<proteinExistence type="predicted"/>
<evidence type="ECO:0000256" key="3">
    <source>
        <dbReference type="PROSITE-ProRule" id="PRU00469"/>
    </source>
</evidence>